<keyword evidence="2" id="KW-1185">Reference proteome</keyword>
<gene>
    <name evidence="1" type="ordered locus">Cphy_2527</name>
</gene>
<dbReference type="EMBL" id="CP000885">
    <property type="protein sequence ID" value="ABX42888.1"/>
    <property type="molecule type" value="Genomic_DNA"/>
</dbReference>
<name>A9KMD4_LACP7</name>
<evidence type="ECO:0008006" key="3">
    <source>
        <dbReference type="Google" id="ProtNLM"/>
    </source>
</evidence>
<organism evidence="1 2">
    <name type="scientific">Lachnoclostridium phytofermentans (strain ATCC 700394 / DSM 18823 / ISDg)</name>
    <name type="common">Clostridium phytofermentans</name>
    <dbReference type="NCBI Taxonomy" id="357809"/>
    <lineage>
        <taxon>Bacteria</taxon>
        <taxon>Bacillati</taxon>
        <taxon>Bacillota</taxon>
        <taxon>Clostridia</taxon>
        <taxon>Lachnospirales</taxon>
        <taxon>Lachnospiraceae</taxon>
    </lineage>
</organism>
<sequence>MKVLESRMPILILSYQNCELYCCHLDGYKANTVALYERLKEIESILTSKPFHSKFRIWFNLDDNILTKSTMKAIAESIRLFDKHIYKIVFIGLRGIARWKFDHILKQTFGNKTITKAYFSDAELAKGWLL</sequence>
<dbReference type="STRING" id="357809.Cphy_2527"/>
<dbReference type="RefSeq" id="WP_012200541.1">
    <property type="nucleotide sequence ID" value="NC_010001.1"/>
</dbReference>
<dbReference type="Proteomes" id="UP000000370">
    <property type="component" value="Chromosome"/>
</dbReference>
<evidence type="ECO:0000313" key="2">
    <source>
        <dbReference type="Proteomes" id="UP000000370"/>
    </source>
</evidence>
<accession>A9KMD4</accession>
<evidence type="ECO:0000313" key="1">
    <source>
        <dbReference type="EMBL" id="ABX42888.1"/>
    </source>
</evidence>
<dbReference type="OrthoDB" id="2605177at2"/>
<proteinExistence type="predicted"/>
<dbReference type="eggNOG" id="ENOG50327BJ">
    <property type="taxonomic scope" value="Bacteria"/>
</dbReference>
<reference evidence="2" key="1">
    <citation type="submission" date="2007-11" db="EMBL/GenBank/DDBJ databases">
        <title>Complete genome sequence of Clostridium phytofermentans ISDg.</title>
        <authorList>
            <person name="Leschine S.B."/>
            <person name="Warnick T.A."/>
            <person name="Blanchard J.L."/>
            <person name="Schnell D.J."/>
            <person name="Petit E.L."/>
            <person name="LaTouf W.G."/>
            <person name="Copeland A."/>
            <person name="Lucas S."/>
            <person name="Lapidus A."/>
            <person name="Barry K."/>
            <person name="Glavina del Rio T."/>
            <person name="Dalin E."/>
            <person name="Tice H."/>
            <person name="Pitluck S."/>
            <person name="Kiss H."/>
            <person name="Brettin T."/>
            <person name="Bruce D."/>
            <person name="Detter J.C."/>
            <person name="Han C."/>
            <person name="Kuske C."/>
            <person name="Schmutz J."/>
            <person name="Larimer F."/>
            <person name="Land M."/>
            <person name="Hauser L."/>
            <person name="Kyrpides N."/>
            <person name="Kim E.A."/>
            <person name="Richardson P."/>
        </authorList>
    </citation>
    <scope>NUCLEOTIDE SEQUENCE [LARGE SCALE GENOMIC DNA]</scope>
    <source>
        <strain evidence="2">ATCC 700394 / DSM 18823 / ISDg</strain>
    </source>
</reference>
<dbReference type="AlphaFoldDB" id="A9KMD4"/>
<dbReference type="KEGG" id="cpy:Cphy_2527"/>
<dbReference type="HOGENOM" id="CLU_1934400_0_0_9"/>
<protein>
    <recommendedName>
        <fullName evidence="3">STAS/SEC14 domain-containing protein</fullName>
    </recommendedName>
</protein>